<dbReference type="AlphaFoldDB" id="A0A117I9Y4"/>
<sequence>MQRVCDVCGRDFEAKRKDAKTCSATCRSNKRNMSPPPSPDGDGGNSLVKATMVELEAAGKLDSMLGQQALALARRMSGEVTGIAALSKELSRVMAAATANTPGSVAAVADGIDELRARRDAKRAV</sequence>
<protein>
    <submittedName>
        <fullName evidence="2">Gp1</fullName>
    </submittedName>
</protein>
<evidence type="ECO:0000313" key="2">
    <source>
        <dbReference type="EMBL" id="GAS95475.1"/>
    </source>
</evidence>
<dbReference type="Proteomes" id="UP000069443">
    <property type="component" value="Unassembled WGS sequence"/>
</dbReference>
<comment type="caution">
    <text evidence="2">The sequence shown here is derived from an EMBL/GenBank/DDBJ whole genome shotgun (WGS) entry which is preliminary data.</text>
</comment>
<gene>
    <name evidence="2" type="ORF">RMCC_2441</name>
</gene>
<dbReference type="OrthoDB" id="5197911at2"/>
<dbReference type="EMBL" id="BCSY01000039">
    <property type="protein sequence ID" value="GAS95475.1"/>
    <property type="molecule type" value="Genomic_DNA"/>
</dbReference>
<dbReference type="STRING" id="228230.RMCC_2441"/>
<keyword evidence="3" id="KW-1185">Reference proteome</keyword>
<evidence type="ECO:0000256" key="1">
    <source>
        <dbReference type="SAM" id="MobiDB-lite"/>
    </source>
</evidence>
<accession>A0A117I9Y4</accession>
<evidence type="ECO:0000313" key="3">
    <source>
        <dbReference type="Proteomes" id="UP000069443"/>
    </source>
</evidence>
<proteinExistence type="predicted"/>
<reference evidence="3" key="1">
    <citation type="journal article" date="2016" name="Genome Announc.">
        <title>Draft Genome Sequences of Five Rapidly Growing Mycobacterium Species, M. thermoresistibile, M. fortuitum subsp. acetamidolyticum, M. canariasense, M. brisbanense, and M. novocastrense.</title>
        <authorList>
            <person name="Katahira K."/>
            <person name="Ogura Y."/>
            <person name="Gotoh Y."/>
            <person name="Hayashi T."/>
        </authorList>
    </citation>
    <scope>NUCLEOTIDE SEQUENCE [LARGE SCALE GENOMIC DNA]</scope>
    <source>
        <strain evidence="3">JCM15298</strain>
    </source>
</reference>
<reference evidence="3" key="2">
    <citation type="submission" date="2016-02" db="EMBL/GenBank/DDBJ databases">
        <title>Draft genome sequence of five rapidly growing Mycobacterium species.</title>
        <authorList>
            <person name="Katahira K."/>
            <person name="Gotou Y."/>
            <person name="Iida K."/>
            <person name="Ogura Y."/>
            <person name="Hayashi T."/>
        </authorList>
    </citation>
    <scope>NUCLEOTIDE SEQUENCE [LARGE SCALE GENOMIC DNA]</scope>
    <source>
        <strain evidence="3">JCM15298</strain>
    </source>
</reference>
<organism evidence="2 3">
    <name type="scientific">Mycolicibacterium canariasense</name>
    <name type="common">Mycobacterium canariasense</name>
    <dbReference type="NCBI Taxonomy" id="228230"/>
    <lineage>
        <taxon>Bacteria</taxon>
        <taxon>Bacillati</taxon>
        <taxon>Actinomycetota</taxon>
        <taxon>Actinomycetes</taxon>
        <taxon>Mycobacteriales</taxon>
        <taxon>Mycobacteriaceae</taxon>
        <taxon>Mycolicibacterium</taxon>
    </lineage>
</organism>
<feature type="region of interest" description="Disordered" evidence="1">
    <location>
        <begin position="19"/>
        <end position="46"/>
    </location>
</feature>
<name>A0A117I9Y4_MYCCR</name>